<keyword evidence="3" id="KW-1185">Reference proteome</keyword>
<comment type="caution">
    <text evidence="2">The sequence shown here is derived from an EMBL/GenBank/DDBJ whole genome shotgun (WGS) entry which is preliminary data.</text>
</comment>
<dbReference type="Proteomes" id="UP000652477">
    <property type="component" value="Unassembled WGS sequence"/>
</dbReference>
<name>A0A923LKW7_9FIRM</name>
<evidence type="ECO:0000313" key="2">
    <source>
        <dbReference type="EMBL" id="MBC5689826.1"/>
    </source>
</evidence>
<evidence type="ECO:0000259" key="1">
    <source>
        <dbReference type="Pfam" id="PF06114"/>
    </source>
</evidence>
<dbReference type="Pfam" id="PF06114">
    <property type="entry name" value="Peptidase_M78"/>
    <property type="match status" value="1"/>
</dbReference>
<organism evidence="2 3">
    <name type="scientific">Mediterraneibacter hominis</name>
    <dbReference type="NCBI Taxonomy" id="2763054"/>
    <lineage>
        <taxon>Bacteria</taxon>
        <taxon>Bacillati</taxon>
        <taxon>Bacillota</taxon>
        <taxon>Clostridia</taxon>
        <taxon>Lachnospirales</taxon>
        <taxon>Lachnospiraceae</taxon>
        <taxon>Mediterraneibacter</taxon>
    </lineage>
</organism>
<reference evidence="2" key="1">
    <citation type="submission" date="2020-08" db="EMBL/GenBank/DDBJ databases">
        <title>Genome public.</title>
        <authorList>
            <person name="Liu C."/>
            <person name="Sun Q."/>
        </authorList>
    </citation>
    <scope>NUCLEOTIDE SEQUENCE</scope>
    <source>
        <strain evidence="2">NSJ-55</strain>
    </source>
</reference>
<proteinExistence type="predicted"/>
<dbReference type="RefSeq" id="WP_186876497.1">
    <property type="nucleotide sequence ID" value="NZ_JACOPF010000003.1"/>
</dbReference>
<evidence type="ECO:0000313" key="3">
    <source>
        <dbReference type="Proteomes" id="UP000652477"/>
    </source>
</evidence>
<dbReference type="AlphaFoldDB" id="A0A923LKW7"/>
<feature type="domain" description="IrrE N-terminal-like" evidence="1">
    <location>
        <begin position="30"/>
        <end position="123"/>
    </location>
</feature>
<accession>A0A923LKW7</accession>
<protein>
    <recommendedName>
        <fullName evidence="1">IrrE N-terminal-like domain-containing protein</fullName>
    </recommendedName>
</protein>
<gene>
    <name evidence="2" type="ORF">H8S37_12995</name>
</gene>
<dbReference type="EMBL" id="JACOPF010000003">
    <property type="protein sequence ID" value="MBC5689826.1"/>
    <property type="molecule type" value="Genomic_DNA"/>
</dbReference>
<sequence length="158" mass="17903">MNKYEKLLNEAVSEGISVDENYTFRGKLKGLYINGSIALSDQLDTTAEKSCILAEELGHHYTSYGNILNLSNIQNAKQEHQARGWAFDKQIGLQGLIDAFEYGCNTSYETAEFLEVTEIFLQEAIDYYRNKFGASVIHNNYYILFIPNLAVGKLVKKD</sequence>
<dbReference type="InterPro" id="IPR010359">
    <property type="entry name" value="IrrE_HExxH"/>
</dbReference>